<feature type="transmembrane region" description="Helical" evidence="1">
    <location>
        <begin position="197"/>
        <end position="218"/>
    </location>
</feature>
<accession>J9H2G2</accession>
<dbReference type="AlphaFoldDB" id="J9H2G2"/>
<keyword evidence="1" id="KW-1133">Transmembrane helix</keyword>
<comment type="caution">
    <text evidence="2">The sequence shown here is derived from an EMBL/GenBank/DDBJ whole genome shotgun (WGS) entry which is preliminary data.</text>
</comment>
<proteinExistence type="predicted"/>
<dbReference type="EMBL" id="AMCI01000806">
    <property type="protein sequence ID" value="EJX07725.1"/>
    <property type="molecule type" value="Genomic_DNA"/>
</dbReference>
<name>J9H2G2_9ZZZZ</name>
<keyword evidence="1 2" id="KW-0812">Transmembrane</keyword>
<feature type="transmembrane region" description="Helical" evidence="1">
    <location>
        <begin position="224"/>
        <end position="243"/>
    </location>
</feature>
<protein>
    <submittedName>
        <fullName evidence="2">Membrane protein containing DUF304, prokaryotic transmembrane adjacent region</fullName>
    </submittedName>
</protein>
<reference evidence="2" key="1">
    <citation type="journal article" date="2012" name="PLoS ONE">
        <title>Gene sets for utilization of primary and secondary nutrition supplies in the distal gut of endangered iberian lynx.</title>
        <authorList>
            <person name="Alcaide M."/>
            <person name="Messina E."/>
            <person name="Richter M."/>
            <person name="Bargiela R."/>
            <person name="Peplies J."/>
            <person name="Huws S.A."/>
            <person name="Newbold C.J."/>
            <person name="Golyshin P.N."/>
            <person name="Simon M.A."/>
            <person name="Lopez G."/>
            <person name="Yakimov M.M."/>
            <person name="Ferrer M."/>
        </authorList>
    </citation>
    <scope>NUCLEOTIDE SEQUENCE</scope>
</reference>
<feature type="transmembrane region" description="Helical" evidence="1">
    <location>
        <begin position="74"/>
        <end position="95"/>
    </location>
</feature>
<gene>
    <name evidence="2" type="ORF">EVA_04167</name>
</gene>
<organism evidence="2">
    <name type="scientific">gut metagenome</name>
    <dbReference type="NCBI Taxonomy" id="749906"/>
    <lineage>
        <taxon>unclassified sequences</taxon>
        <taxon>metagenomes</taxon>
        <taxon>organismal metagenomes</taxon>
    </lineage>
</organism>
<evidence type="ECO:0000256" key="1">
    <source>
        <dbReference type="SAM" id="Phobius"/>
    </source>
</evidence>
<evidence type="ECO:0000313" key="2">
    <source>
        <dbReference type="EMBL" id="EJX07725.1"/>
    </source>
</evidence>
<keyword evidence="1" id="KW-0472">Membrane</keyword>
<sequence>MGHTENATFDIHFSKWNLIKGAFCQNHLRGMVTLGLIVGWVFNQVNSYKSEWISQGFDSLAEIEEAGTFDIWSLWPYLLFIYLLVLLLWIGKVFLRYYHMILQVSHDQLFFESGLLSRNSSRFALDKICSINVKCNPIEKLLSASTIQVKQARNATDEKRGDDVIIYGSNSSHHFLTWWLGPDYLSSPVLATAHSGYGVMGFVLRKSLPLLLIVSVILVHFELYYGLFFIAAYVVYLLVYGYLASRRSHIVLKDDYIEVHGGAFASTCNYVKYANVEIVLMGGSPLTPYSHRVRIAISTKGTDYNIYSLKAGEARLVYELILQKVSAEQVVDKDAANSKG</sequence>